<proteinExistence type="predicted"/>
<protein>
    <submittedName>
        <fullName evidence="1">Uncharacterized protein</fullName>
    </submittedName>
</protein>
<dbReference type="EMBL" id="JAIWYP010000003">
    <property type="protein sequence ID" value="KAH3850661.1"/>
    <property type="molecule type" value="Genomic_DNA"/>
</dbReference>
<evidence type="ECO:0000313" key="1">
    <source>
        <dbReference type="EMBL" id="KAH3850661.1"/>
    </source>
</evidence>
<evidence type="ECO:0000313" key="2">
    <source>
        <dbReference type="Proteomes" id="UP000828390"/>
    </source>
</evidence>
<keyword evidence="2" id="KW-1185">Reference proteome</keyword>
<gene>
    <name evidence="1" type="ORF">DPMN_093086</name>
</gene>
<reference evidence="1" key="2">
    <citation type="submission" date="2020-11" db="EMBL/GenBank/DDBJ databases">
        <authorList>
            <person name="McCartney M.A."/>
            <person name="Auch B."/>
            <person name="Kono T."/>
            <person name="Mallez S."/>
            <person name="Becker A."/>
            <person name="Gohl D.M."/>
            <person name="Silverstein K.A.T."/>
            <person name="Koren S."/>
            <person name="Bechman K.B."/>
            <person name="Herman A."/>
            <person name="Abrahante J.E."/>
            <person name="Garbe J."/>
        </authorList>
    </citation>
    <scope>NUCLEOTIDE SEQUENCE</scope>
    <source>
        <strain evidence="1">Duluth1</strain>
        <tissue evidence="1">Whole animal</tissue>
    </source>
</reference>
<dbReference type="Proteomes" id="UP000828390">
    <property type="component" value="Unassembled WGS sequence"/>
</dbReference>
<sequence length="93" mass="10416">MVKRTKLIFNIIGKLDNCIKKKSKRKLLTTTPSPVKGLLRTDTNGDVLARFIAGGRGEDQLANDKRSSIKGRQLRPGTDSSFIYVRCDTDSQY</sequence>
<dbReference type="AlphaFoldDB" id="A0A9D4L550"/>
<name>A0A9D4L550_DREPO</name>
<reference evidence="1" key="1">
    <citation type="journal article" date="2019" name="bioRxiv">
        <title>The Genome of the Zebra Mussel, Dreissena polymorpha: A Resource for Invasive Species Research.</title>
        <authorList>
            <person name="McCartney M.A."/>
            <person name="Auch B."/>
            <person name="Kono T."/>
            <person name="Mallez S."/>
            <person name="Zhang Y."/>
            <person name="Obille A."/>
            <person name="Becker A."/>
            <person name="Abrahante J.E."/>
            <person name="Garbe J."/>
            <person name="Badalamenti J.P."/>
            <person name="Herman A."/>
            <person name="Mangelson H."/>
            <person name="Liachko I."/>
            <person name="Sullivan S."/>
            <person name="Sone E.D."/>
            <person name="Koren S."/>
            <person name="Silverstein K.A.T."/>
            <person name="Beckman K.B."/>
            <person name="Gohl D.M."/>
        </authorList>
    </citation>
    <scope>NUCLEOTIDE SEQUENCE</scope>
    <source>
        <strain evidence="1">Duluth1</strain>
        <tissue evidence="1">Whole animal</tissue>
    </source>
</reference>
<organism evidence="1 2">
    <name type="scientific">Dreissena polymorpha</name>
    <name type="common">Zebra mussel</name>
    <name type="synonym">Mytilus polymorpha</name>
    <dbReference type="NCBI Taxonomy" id="45954"/>
    <lineage>
        <taxon>Eukaryota</taxon>
        <taxon>Metazoa</taxon>
        <taxon>Spiralia</taxon>
        <taxon>Lophotrochozoa</taxon>
        <taxon>Mollusca</taxon>
        <taxon>Bivalvia</taxon>
        <taxon>Autobranchia</taxon>
        <taxon>Heteroconchia</taxon>
        <taxon>Euheterodonta</taxon>
        <taxon>Imparidentia</taxon>
        <taxon>Neoheterodontei</taxon>
        <taxon>Myida</taxon>
        <taxon>Dreissenoidea</taxon>
        <taxon>Dreissenidae</taxon>
        <taxon>Dreissena</taxon>
    </lineage>
</organism>
<accession>A0A9D4L550</accession>
<comment type="caution">
    <text evidence="1">The sequence shown here is derived from an EMBL/GenBank/DDBJ whole genome shotgun (WGS) entry which is preliminary data.</text>
</comment>